<gene>
    <name evidence="1" type="ORF">SOCE26_058140</name>
</gene>
<dbReference type="EMBL" id="CP012673">
    <property type="protein sequence ID" value="AUX44350.1"/>
    <property type="molecule type" value="Genomic_DNA"/>
</dbReference>
<evidence type="ECO:0000313" key="2">
    <source>
        <dbReference type="Proteomes" id="UP000238348"/>
    </source>
</evidence>
<name>A0A2L0EYI9_SORCE</name>
<dbReference type="OrthoDB" id="5508423at2"/>
<sequence length="288" mass="30548">MASKGVSTARVDRDAEAPPAEVATVVALGEAGRAEVRVSDGSGRTEAVPARVAQIAGYRPSPGDRVLVTRDREAWYVIAVLHAASPPGLALPDGATAEVRGEALEVRDPAGRLVIRYAGGAAEVASPERDLVLSAPNGRVVLRSGMDVAIEARRDVTHRAGRRVELGAGDAAAPAAVRVEPASVHVETPRLTVAARKSRLATGEATIFARSIATTAEHVAENVGRYELQATRLVERTRETLREVEDLLEARIGRARTLVRGVFTLHTRRTAMVSTEETSVDGKRVLLG</sequence>
<evidence type="ECO:0000313" key="1">
    <source>
        <dbReference type="EMBL" id="AUX44350.1"/>
    </source>
</evidence>
<dbReference type="Proteomes" id="UP000238348">
    <property type="component" value="Chromosome"/>
</dbReference>
<organism evidence="1 2">
    <name type="scientific">Sorangium cellulosum</name>
    <name type="common">Polyangium cellulosum</name>
    <dbReference type="NCBI Taxonomy" id="56"/>
    <lineage>
        <taxon>Bacteria</taxon>
        <taxon>Pseudomonadati</taxon>
        <taxon>Myxococcota</taxon>
        <taxon>Polyangia</taxon>
        <taxon>Polyangiales</taxon>
        <taxon>Polyangiaceae</taxon>
        <taxon>Sorangium</taxon>
    </lineage>
</organism>
<evidence type="ECO:0008006" key="3">
    <source>
        <dbReference type="Google" id="ProtNLM"/>
    </source>
</evidence>
<proteinExistence type="predicted"/>
<reference evidence="1 2" key="1">
    <citation type="submission" date="2015-09" db="EMBL/GenBank/DDBJ databases">
        <title>Sorangium comparison.</title>
        <authorList>
            <person name="Zaburannyi N."/>
            <person name="Bunk B."/>
            <person name="Overmann J."/>
            <person name="Mueller R."/>
        </authorList>
    </citation>
    <scope>NUCLEOTIDE SEQUENCE [LARGE SCALE GENOMIC DNA]</scope>
    <source>
        <strain evidence="1 2">So ce26</strain>
    </source>
</reference>
<dbReference type="AlphaFoldDB" id="A0A2L0EYI9"/>
<dbReference type="InterPro" id="IPR021927">
    <property type="entry name" value="DUF3540"/>
</dbReference>
<protein>
    <recommendedName>
        <fullName evidence="3">DUF3540 domain-containing protein</fullName>
    </recommendedName>
</protein>
<dbReference type="RefSeq" id="WP_104982888.1">
    <property type="nucleotide sequence ID" value="NZ_CP012673.1"/>
</dbReference>
<dbReference type="Pfam" id="PF12059">
    <property type="entry name" value="DUF3540"/>
    <property type="match status" value="1"/>
</dbReference>
<accession>A0A2L0EYI9</accession>